<keyword evidence="2" id="KW-0812">Transmembrane</keyword>
<dbReference type="PANTHER" id="PTHR12482:SF62">
    <property type="entry name" value="LIPASE ROG1-RELATED"/>
    <property type="match status" value="1"/>
</dbReference>
<dbReference type="InterPro" id="IPR029058">
    <property type="entry name" value="AB_hydrolase_fold"/>
</dbReference>
<proteinExistence type="inferred from homology"/>
<evidence type="ECO:0000313" key="5">
    <source>
        <dbReference type="Proteomes" id="UP001163846"/>
    </source>
</evidence>
<keyword evidence="2" id="KW-1133">Transmembrane helix</keyword>
<accession>A0AA38PJ76</accession>
<protein>
    <submittedName>
        <fullName evidence="4">DUF676-domain-containing protein</fullName>
    </submittedName>
</protein>
<sequence length="427" mass="48253">MDVHLHVLLHGLWGTTKHLESASRVFSARHCRTDSKQQAPSDPELAIATESNQVRIQLLSIEANQGSKTYDGIDWSAERAVEEIRESIREMSSKGDRVVKFSITGYSLGGLCARYVVAILYAQHFFDSVQPVNFVTFATPHIGIPRIEGSLFSRISRYVGSRMLGSTGKQLYWLDRWAGTTRPLLEIMADKDLVFWKALDAFDNIDIYANAIHDRMVPYLTGAFELSDPFKGQEDNLDIKFIPGYQPMMESWTPKDQSEGKTKRSLPERWEALKPLPLMGPFIQWDFPYNLIIIALMPIILAILVVLVPIIFVLNTRSSEQRVSILEKASASAQERLAQMFATLDYVGQDTGTTLEQKSQGVSEGSLSEVQRKMIANLNKLSVRKHLTWIHPVRNSHAIIICREEKQYAGHGLGEGVLRHWADHFVS</sequence>
<dbReference type="Gene3D" id="3.40.50.1820">
    <property type="entry name" value="alpha/beta hydrolase"/>
    <property type="match status" value="1"/>
</dbReference>
<evidence type="ECO:0000256" key="1">
    <source>
        <dbReference type="ARBA" id="ARBA00007920"/>
    </source>
</evidence>
<feature type="domain" description="DUF676" evidence="3">
    <location>
        <begin position="3"/>
        <end position="221"/>
    </location>
</feature>
<gene>
    <name evidence="4" type="ORF">F5878DRAFT_208576</name>
</gene>
<dbReference type="PANTHER" id="PTHR12482">
    <property type="entry name" value="LIPASE ROG1-RELATED-RELATED"/>
    <property type="match status" value="1"/>
</dbReference>
<evidence type="ECO:0000256" key="2">
    <source>
        <dbReference type="SAM" id="Phobius"/>
    </source>
</evidence>
<evidence type="ECO:0000259" key="3">
    <source>
        <dbReference type="Pfam" id="PF05057"/>
    </source>
</evidence>
<keyword evidence="2" id="KW-0472">Membrane</keyword>
<dbReference type="InterPro" id="IPR007751">
    <property type="entry name" value="DUF676_lipase-like"/>
</dbReference>
<name>A0AA38PJ76_9AGAR</name>
<comment type="caution">
    <text evidence="4">The sequence shown here is derived from an EMBL/GenBank/DDBJ whole genome shotgun (WGS) entry which is preliminary data.</text>
</comment>
<dbReference type="EMBL" id="MU805964">
    <property type="protein sequence ID" value="KAJ3843950.1"/>
    <property type="molecule type" value="Genomic_DNA"/>
</dbReference>
<evidence type="ECO:0000313" key="4">
    <source>
        <dbReference type="EMBL" id="KAJ3843950.1"/>
    </source>
</evidence>
<reference evidence="4" key="1">
    <citation type="submission" date="2022-08" db="EMBL/GenBank/DDBJ databases">
        <authorList>
            <consortium name="DOE Joint Genome Institute"/>
            <person name="Min B."/>
            <person name="Riley R."/>
            <person name="Sierra-Patev S."/>
            <person name="Naranjo-Ortiz M."/>
            <person name="Looney B."/>
            <person name="Konkel Z."/>
            <person name="Slot J.C."/>
            <person name="Sakamoto Y."/>
            <person name="Steenwyk J.L."/>
            <person name="Rokas A."/>
            <person name="Carro J."/>
            <person name="Camarero S."/>
            <person name="Ferreira P."/>
            <person name="Molpeceres G."/>
            <person name="Ruiz-Duenas F.J."/>
            <person name="Serrano A."/>
            <person name="Henrissat B."/>
            <person name="Drula E."/>
            <person name="Hughes K.W."/>
            <person name="Mata J.L."/>
            <person name="Ishikawa N.K."/>
            <person name="Vargas-Isla R."/>
            <person name="Ushijima S."/>
            <person name="Smith C.A."/>
            <person name="Ahrendt S."/>
            <person name="Andreopoulos W."/>
            <person name="He G."/>
            <person name="Labutti K."/>
            <person name="Lipzen A."/>
            <person name="Ng V."/>
            <person name="Sandor L."/>
            <person name="Barry K."/>
            <person name="Martinez A.T."/>
            <person name="Xiao Y."/>
            <person name="Gibbons J.G."/>
            <person name="Terashima K."/>
            <person name="Hibbett D.S."/>
            <person name="Grigoriev I.V."/>
        </authorList>
    </citation>
    <scope>NUCLEOTIDE SEQUENCE</scope>
    <source>
        <strain evidence="4">TFB9207</strain>
    </source>
</reference>
<dbReference type="Pfam" id="PF05057">
    <property type="entry name" value="DUF676"/>
    <property type="match status" value="1"/>
</dbReference>
<dbReference type="SUPFAM" id="SSF53474">
    <property type="entry name" value="alpha/beta-Hydrolases"/>
    <property type="match status" value="2"/>
</dbReference>
<keyword evidence="5" id="KW-1185">Reference proteome</keyword>
<comment type="similarity">
    <text evidence="1">Belongs to the putative lipase ROG1 family.</text>
</comment>
<dbReference type="InterPro" id="IPR044294">
    <property type="entry name" value="Lipase-like"/>
</dbReference>
<feature type="transmembrane region" description="Helical" evidence="2">
    <location>
        <begin position="291"/>
        <end position="314"/>
    </location>
</feature>
<dbReference type="Proteomes" id="UP001163846">
    <property type="component" value="Unassembled WGS sequence"/>
</dbReference>
<organism evidence="4 5">
    <name type="scientific">Lentinula raphanica</name>
    <dbReference type="NCBI Taxonomy" id="153919"/>
    <lineage>
        <taxon>Eukaryota</taxon>
        <taxon>Fungi</taxon>
        <taxon>Dikarya</taxon>
        <taxon>Basidiomycota</taxon>
        <taxon>Agaricomycotina</taxon>
        <taxon>Agaricomycetes</taxon>
        <taxon>Agaricomycetidae</taxon>
        <taxon>Agaricales</taxon>
        <taxon>Marasmiineae</taxon>
        <taxon>Omphalotaceae</taxon>
        <taxon>Lentinula</taxon>
    </lineage>
</organism>
<dbReference type="AlphaFoldDB" id="A0AA38PJ76"/>